<dbReference type="SMART" id="SM00213">
    <property type="entry name" value="UBQ"/>
    <property type="match status" value="3"/>
</dbReference>
<dbReference type="STRING" id="35608.A0A2U1NHW6"/>
<keyword evidence="5" id="KW-1185">Reference proteome</keyword>
<feature type="domain" description="Ubiquitin-like" evidence="3">
    <location>
        <begin position="111"/>
        <end position="186"/>
    </location>
</feature>
<dbReference type="InterPro" id="IPR019956">
    <property type="entry name" value="Ubiquitin_dom"/>
</dbReference>
<evidence type="ECO:0000313" key="5">
    <source>
        <dbReference type="Proteomes" id="UP000245207"/>
    </source>
</evidence>
<dbReference type="PROSITE" id="PS50053">
    <property type="entry name" value="UBIQUITIN_2"/>
    <property type="match status" value="3"/>
</dbReference>
<proteinExistence type="predicted"/>
<evidence type="ECO:0000313" key="4">
    <source>
        <dbReference type="EMBL" id="PWA73104.1"/>
    </source>
</evidence>
<sequence>MEGILPAETCNFGYPYNQNFRWDPTRKPSYPGPFKIFVRRVANGKTFSLSVVRHNTISEVKQKISKQEDLVPFRQTLFFTGMKLDNSSTLADYNIHGKSTLDLFVDPAGCFNLFVETISGKIFSVDVLRCYSIGRVKALIQRKEGIPSHKQTLAYGGEQLDDCRALACYCVQNKSTLLLLLNDDDPSITMERQLQIHIEIVGTRNTIDLEVKSSDTIDNVKAKIQVKEDIPSHQQTLYLPQKRLMDGFTLADYYIQNETTLHLVKTPEYDEGKDREGNHLIASTPCSSRKRKYCEQGGKWWIRLE</sequence>
<gene>
    <name evidence="4" type="ORF">CTI12_AA263680</name>
</gene>
<evidence type="ECO:0000256" key="1">
    <source>
        <dbReference type="ARBA" id="ARBA00022499"/>
    </source>
</evidence>
<dbReference type="OrthoDB" id="1052832at2759"/>
<dbReference type="InterPro" id="IPR000626">
    <property type="entry name" value="Ubiquitin-like_dom"/>
</dbReference>
<reference evidence="4 5" key="1">
    <citation type="journal article" date="2018" name="Mol. Plant">
        <title>The genome of Artemisia annua provides insight into the evolution of Asteraceae family and artemisinin biosynthesis.</title>
        <authorList>
            <person name="Shen Q."/>
            <person name="Zhang L."/>
            <person name="Liao Z."/>
            <person name="Wang S."/>
            <person name="Yan T."/>
            <person name="Shi P."/>
            <person name="Liu M."/>
            <person name="Fu X."/>
            <person name="Pan Q."/>
            <person name="Wang Y."/>
            <person name="Lv Z."/>
            <person name="Lu X."/>
            <person name="Zhang F."/>
            <person name="Jiang W."/>
            <person name="Ma Y."/>
            <person name="Chen M."/>
            <person name="Hao X."/>
            <person name="Li L."/>
            <person name="Tang Y."/>
            <person name="Lv G."/>
            <person name="Zhou Y."/>
            <person name="Sun X."/>
            <person name="Brodelius P.E."/>
            <person name="Rose J.K.C."/>
            <person name="Tang K."/>
        </authorList>
    </citation>
    <scope>NUCLEOTIDE SEQUENCE [LARGE SCALE GENOMIC DNA]</scope>
    <source>
        <strain evidence="5">cv. Huhao1</strain>
        <tissue evidence="4">Leaf</tissue>
    </source>
</reference>
<dbReference type="Proteomes" id="UP000245207">
    <property type="component" value="Unassembled WGS sequence"/>
</dbReference>
<keyword evidence="1" id="KW-1017">Isopeptide bond</keyword>
<name>A0A2U1NHW6_ARTAN</name>
<dbReference type="SUPFAM" id="SSF54236">
    <property type="entry name" value="Ubiquitin-like"/>
    <property type="match status" value="3"/>
</dbReference>
<dbReference type="Gene3D" id="3.10.20.90">
    <property type="entry name" value="Phosphatidylinositol 3-kinase Catalytic Subunit, Chain A, domain 1"/>
    <property type="match status" value="3"/>
</dbReference>
<dbReference type="AlphaFoldDB" id="A0A2U1NHW6"/>
<dbReference type="EMBL" id="PKPP01002790">
    <property type="protein sequence ID" value="PWA73104.1"/>
    <property type="molecule type" value="Genomic_DNA"/>
</dbReference>
<evidence type="ECO:0000259" key="3">
    <source>
        <dbReference type="PROSITE" id="PS50053"/>
    </source>
</evidence>
<dbReference type="CDD" id="cd17039">
    <property type="entry name" value="Ubl_ubiquitin_like"/>
    <property type="match status" value="1"/>
</dbReference>
<accession>A0A2U1NHW6</accession>
<organism evidence="4 5">
    <name type="scientific">Artemisia annua</name>
    <name type="common">Sweet wormwood</name>
    <dbReference type="NCBI Taxonomy" id="35608"/>
    <lineage>
        <taxon>Eukaryota</taxon>
        <taxon>Viridiplantae</taxon>
        <taxon>Streptophyta</taxon>
        <taxon>Embryophyta</taxon>
        <taxon>Tracheophyta</taxon>
        <taxon>Spermatophyta</taxon>
        <taxon>Magnoliopsida</taxon>
        <taxon>eudicotyledons</taxon>
        <taxon>Gunneridae</taxon>
        <taxon>Pentapetalae</taxon>
        <taxon>asterids</taxon>
        <taxon>campanulids</taxon>
        <taxon>Asterales</taxon>
        <taxon>Asteraceae</taxon>
        <taxon>Asteroideae</taxon>
        <taxon>Anthemideae</taxon>
        <taxon>Artemisiinae</taxon>
        <taxon>Artemisia</taxon>
    </lineage>
</organism>
<dbReference type="PANTHER" id="PTHR10666">
    <property type="entry name" value="UBIQUITIN"/>
    <property type="match status" value="1"/>
</dbReference>
<feature type="domain" description="Ubiquitin-like" evidence="3">
    <location>
        <begin position="194"/>
        <end position="264"/>
    </location>
</feature>
<protein>
    <submittedName>
        <fullName evidence="4">Polyubiquitin 11</fullName>
    </submittedName>
</protein>
<dbReference type="Pfam" id="PF00240">
    <property type="entry name" value="ubiquitin"/>
    <property type="match status" value="3"/>
</dbReference>
<dbReference type="InterPro" id="IPR050158">
    <property type="entry name" value="Ubiquitin_ubiquitin-like"/>
</dbReference>
<keyword evidence="2" id="KW-0832">Ubl conjugation</keyword>
<dbReference type="InterPro" id="IPR029071">
    <property type="entry name" value="Ubiquitin-like_domsf"/>
</dbReference>
<evidence type="ECO:0000256" key="2">
    <source>
        <dbReference type="ARBA" id="ARBA00022843"/>
    </source>
</evidence>
<dbReference type="GO" id="GO:0003729">
    <property type="term" value="F:mRNA binding"/>
    <property type="evidence" value="ECO:0007669"/>
    <property type="project" value="UniProtKB-ARBA"/>
</dbReference>
<comment type="caution">
    <text evidence="4">The sequence shown here is derived from an EMBL/GenBank/DDBJ whole genome shotgun (WGS) entry which is preliminary data.</text>
</comment>
<feature type="domain" description="Ubiquitin-like" evidence="3">
    <location>
        <begin position="34"/>
        <end position="110"/>
    </location>
</feature>
<dbReference type="PRINTS" id="PR00348">
    <property type="entry name" value="UBIQUITIN"/>
</dbReference>